<dbReference type="CDD" id="cd18186">
    <property type="entry name" value="BTB_POZ_ZBTB_KLHL-like"/>
    <property type="match status" value="1"/>
</dbReference>
<sequence length="120" mass="13880">EKNKKEIELKDVDHELLDLIYPSGKKITDANAESVLKLADRFQIKVIIDQAEQFFIHSSELDVPCKLKLSDQYRLANLQNHCVGTFKTLKDIHHFSKSPCYKELSVSAKAMLMDKWAKFK</sequence>
<evidence type="ECO:0000313" key="3">
    <source>
        <dbReference type="Proteomes" id="UP001328107"/>
    </source>
</evidence>
<keyword evidence="3" id="KW-1185">Reference proteome</keyword>
<dbReference type="Proteomes" id="UP001328107">
    <property type="component" value="Unassembled WGS sequence"/>
</dbReference>
<organism evidence="2 3">
    <name type="scientific">Pristionchus mayeri</name>
    <dbReference type="NCBI Taxonomy" id="1317129"/>
    <lineage>
        <taxon>Eukaryota</taxon>
        <taxon>Metazoa</taxon>
        <taxon>Ecdysozoa</taxon>
        <taxon>Nematoda</taxon>
        <taxon>Chromadorea</taxon>
        <taxon>Rhabditida</taxon>
        <taxon>Rhabditina</taxon>
        <taxon>Diplogasteromorpha</taxon>
        <taxon>Diplogasteroidea</taxon>
        <taxon>Neodiplogasteridae</taxon>
        <taxon>Pristionchus</taxon>
    </lineage>
</organism>
<dbReference type="AlphaFoldDB" id="A0AAN5CHJ1"/>
<name>A0AAN5CHJ1_9BILA</name>
<dbReference type="SUPFAM" id="SSF54695">
    <property type="entry name" value="POZ domain"/>
    <property type="match status" value="1"/>
</dbReference>
<evidence type="ECO:0000313" key="2">
    <source>
        <dbReference type="EMBL" id="GMR44530.1"/>
    </source>
</evidence>
<dbReference type="PANTHER" id="PTHR47022:SF1">
    <property type="entry name" value="BTB AND MATH DOMAIN-CONTAINING PROTEIN 36-RELATED"/>
    <property type="match status" value="1"/>
</dbReference>
<dbReference type="Pfam" id="PF00651">
    <property type="entry name" value="BTB"/>
    <property type="match status" value="1"/>
</dbReference>
<evidence type="ECO:0000259" key="1">
    <source>
        <dbReference type="Pfam" id="PF00651"/>
    </source>
</evidence>
<feature type="domain" description="BTB" evidence="1">
    <location>
        <begin position="2"/>
        <end position="58"/>
    </location>
</feature>
<dbReference type="EMBL" id="BTRK01000003">
    <property type="protein sequence ID" value="GMR44530.1"/>
    <property type="molecule type" value="Genomic_DNA"/>
</dbReference>
<dbReference type="Gene3D" id="3.30.710.10">
    <property type="entry name" value="Potassium Channel Kv1.1, Chain A"/>
    <property type="match status" value="1"/>
</dbReference>
<comment type="caution">
    <text evidence="2">The sequence shown here is derived from an EMBL/GenBank/DDBJ whole genome shotgun (WGS) entry which is preliminary data.</text>
</comment>
<feature type="non-terminal residue" evidence="2">
    <location>
        <position position="1"/>
    </location>
</feature>
<accession>A0AAN5CHJ1</accession>
<reference evidence="3" key="1">
    <citation type="submission" date="2022-10" db="EMBL/GenBank/DDBJ databases">
        <title>Genome assembly of Pristionchus species.</title>
        <authorList>
            <person name="Yoshida K."/>
            <person name="Sommer R.J."/>
        </authorList>
    </citation>
    <scope>NUCLEOTIDE SEQUENCE [LARGE SCALE GENOMIC DNA]</scope>
    <source>
        <strain evidence="3">RS5460</strain>
    </source>
</reference>
<gene>
    <name evidence="2" type="ORF">PMAYCL1PPCAC_14725</name>
</gene>
<dbReference type="PANTHER" id="PTHR47022">
    <property type="entry name" value="BTB AND MATH DOMAIN-CONTAINING PROTEIN 36-RELATED"/>
    <property type="match status" value="1"/>
</dbReference>
<protein>
    <recommendedName>
        <fullName evidence="1">BTB domain-containing protein</fullName>
    </recommendedName>
</protein>
<dbReference type="InterPro" id="IPR011333">
    <property type="entry name" value="SKP1/BTB/POZ_sf"/>
</dbReference>
<dbReference type="InterPro" id="IPR000210">
    <property type="entry name" value="BTB/POZ_dom"/>
</dbReference>
<proteinExistence type="predicted"/>